<dbReference type="AlphaFoldDB" id="A0A8J7W4A9"/>
<dbReference type="GO" id="GO:0046942">
    <property type="term" value="P:carboxylic acid transport"/>
    <property type="evidence" value="ECO:0007669"/>
    <property type="project" value="UniProtKB-ARBA"/>
</dbReference>
<dbReference type="InterPro" id="IPR050277">
    <property type="entry name" value="Sodium:Solute_Symporter"/>
</dbReference>
<keyword evidence="7 14" id="KW-1133">Transmembrane helix</keyword>
<dbReference type="InterPro" id="IPR018212">
    <property type="entry name" value="Na/solute_symporter_CS"/>
</dbReference>
<dbReference type="PROSITE" id="PS50283">
    <property type="entry name" value="NA_SOLUT_SYMP_3"/>
    <property type="match status" value="1"/>
</dbReference>
<dbReference type="GO" id="GO:0005886">
    <property type="term" value="C:plasma membrane"/>
    <property type="evidence" value="ECO:0007669"/>
    <property type="project" value="UniProtKB-SubCell"/>
</dbReference>
<feature type="transmembrane region" description="Helical" evidence="14">
    <location>
        <begin position="451"/>
        <end position="470"/>
    </location>
</feature>
<feature type="transmembrane region" description="Helical" evidence="14">
    <location>
        <begin position="6"/>
        <end position="22"/>
    </location>
</feature>
<proteinExistence type="inferred from homology"/>
<comment type="caution">
    <text evidence="15">The sequence shown here is derived from an EMBL/GenBank/DDBJ whole genome shotgun (WGS) entry which is preliminary data.</text>
</comment>
<evidence type="ECO:0000256" key="5">
    <source>
        <dbReference type="ARBA" id="ARBA00022692"/>
    </source>
</evidence>
<feature type="transmembrane region" description="Helical" evidence="14">
    <location>
        <begin position="421"/>
        <end position="439"/>
    </location>
</feature>
<evidence type="ECO:0000256" key="3">
    <source>
        <dbReference type="ARBA" id="ARBA00022448"/>
    </source>
</evidence>
<dbReference type="PANTHER" id="PTHR48086:SF3">
    <property type="entry name" value="SODIUM_PROLINE SYMPORTER"/>
    <property type="match status" value="1"/>
</dbReference>
<feature type="transmembrane region" description="Helical" evidence="14">
    <location>
        <begin position="362"/>
        <end position="382"/>
    </location>
</feature>
<dbReference type="Gene3D" id="1.20.1730.10">
    <property type="entry name" value="Sodium/glucose cotransporter"/>
    <property type="match status" value="1"/>
</dbReference>
<accession>A0A8J7W4A9</accession>
<evidence type="ECO:0000256" key="14">
    <source>
        <dbReference type="SAM" id="Phobius"/>
    </source>
</evidence>
<name>A0A8J7W4A9_9FIRM</name>
<feature type="transmembrane region" description="Helical" evidence="14">
    <location>
        <begin position="156"/>
        <end position="176"/>
    </location>
</feature>
<evidence type="ECO:0000256" key="11">
    <source>
        <dbReference type="ARBA" id="ARBA00023201"/>
    </source>
</evidence>
<feature type="transmembrane region" description="Helical" evidence="14">
    <location>
        <begin position="76"/>
        <end position="97"/>
    </location>
</feature>
<dbReference type="PANTHER" id="PTHR48086">
    <property type="entry name" value="SODIUM/PROLINE SYMPORTER-RELATED"/>
    <property type="match status" value="1"/>
</dbReference>
<keyword evidence="4" id="KW-1003">Cell membrane</keyword>
<keyword evidence="16" id="KW-1185">Reference proteome</keyword>
<evidence type="ECO:0000256" key="10">
    <source>
        <dbReference type="ARBA" id="ARBA00023136"/>
    </source>
</evidence>
<feature type="transmembrane region" description="Helical" evidence="14">
    <location>
        <begin position="388"/>
        <end position="409"/>
    </location>
</feature>
<feature type="transmembrane region" description="Helical" evidence="14">
    <location>
        <begin position="42"/>
        <end position="64"/>
    </location>
</feature>
<dbReference type="GO" id="GO:0015293">
    <property type="term" value="F:symporter activity"/>
    <property type="evidence" value="ECO:0007669"/>
    <property type="project" value="UniProtKB-KW"/>
</dbReference>
<comment type="similarity">
    <text evidence="2 13">Belongs to the sodium:solute symporter (SSF) (TC 2.A.21) family.</text>
</comment>
<keyword evidence="9" id="KW-0406">Ion transport</keyword>
<comment type="subcellular location">
    <subcellularLocation>
        <location evidence="1">Cell membrane</location>
        <topology evidence="1">Multi-pass membrane protein</topology>
    </subcellularLocation>
</comment>
<dbReference type="EMBL" id="JAGSND010000008">
    <property type="protein sequence ID" value="MBR0598700.1"/>
    <property type="molecule type" value="Genomic_DNA"/>
</dbReference>
<keyword evidence="8" id="KW-0915">Sodium</keyword>
<comment type="catalytic activity">
    <reaction evidence="12">
        <text>L-proline(in) + Na(+)(in) = L-proline(out) + Na(+)(out)</text>
        <dbReference type="Rhea" id="RHEA:28967"/>
        <dbReference type="ChEBI" id="CHEBI:29101"/>
        <dbReference type="ChEBI" id="CHEBI:60039"/>
    </reaction>
</comment>
<feature type="transmembrane region" description="Helical" evidence="14">
    <location>
        <begin position="183"/>
        <end position="207"/>
    </location>
</feature>
<dbReference type="RefSeq" id="WP_227018833.1">
    <property type="nucleotide sequence ID" value="NZ_JAGSND010000008.1"/>
</dbReference>
<keyword evidence="10 14" id="KW-0472">Membrane</keyword>
<dbReference type="InterPro" id="IPR001734">
    <property type="entry name" value="Na/solute_symporter"/>
</dbReference>
<dbReference type="CDD" id="cd10322">
    <property type="entry name" value="SLC5sbd"/>
    <property type="match status" value="1"/>
</dbReference>
<sequence length="476" mass="52358">MSRVIIYMLYFTVYTIVLLFWGKSGFKKTNNIKDFCVASNSLGLFISVSTFSVTLFSAVSMQSVTGSVYQFGYSTILYSVIGWLLGASCLIFIANKIKEFDIVTVSDYFRIRYKSRNYQAFTGAITVICYILYIIIQIKGFGIVVSELLDINYNIAVALIYLFIVYTGFGGLFSVAKTDALNFMLVSLGIMLVAATVLLDLGGITAIHSQAAKISDGALLDATTNGFFSPLMIITTSLAWGLGTAANPQYIIRITSAKDKSTGIKMICISTFILSLLYLGLMIIGLGFRVMVPAADAIHSVDEALAYIVNAKIYSYISGVMFISIIAAAISTANSQLLLLSSSFTYDIYLNLFHKTISNEKFLNLNRIIIFIAGTTSLLLSMQPMETLLIYGSYIWSIVAVTFMCPLYGGLYWKKATKEGALFSSVGGMITVAVVYLITHFDVVKTELHPVLPSILISFIIFYIVSRMTYKEEAAS</sequence>
<dbReference type="Pfam" id="PF00474">
    <property type="entry name" value="SSF"/>
    <property type="match status" value="1"/>
</dbReference>
<evidence type="ECO:0000313" key="15">
    <source>
        <dbReference type="EMBL" id="MBR0598700.1"/>
    </source>
</evidence>
<organism evidence="15 16">
    <name type="scientific">Sinanaerobacter chloroacetimidivorans</name>
    <dbReference type="NCBI Taxonomy" id="2818044"/>
    <lineage>
        <taxon>Bacteria</taxon>
        <taxon>Bacillati</taxon>
        <taxon>Bacillota</taxon>
        <taxon>Clostridia</taxon>
        <taxon>Peptostreptococcales</taxon>
        <taxon>Anaerovoracaceae</taxon>
        <taxon>Sinanaerobacter</taxon>
    </lineage>
</organism>
<feature type="transmembrane region" description="Helical" evidence="14">
    <location>
        <begin position="267"/>
        <end position="288"/>
    </location>
</feature>
<reference evidence="15" key="1">
    <citation type="submission" date="2021-04" db="EMBL/GenBank/DDBJ databases">
        <title>Sinoanaerobacter chloroacetimidivorans sp. nov., an obligate anaerobic bacterium isolated from anaerobic sludge.</title>
        <authorList>
            <person name="Bao Y."/>
        </authorList>
    </citation>
    <scope>NUCLEOTIDE SEQUENCE</scope>
    <source>
        <strain evidence="15">BAD-6</strain>
    </source>
</reference>
<evidence type="ECO:0000256" key="6">
    <source>
        <dbReference type="ARBA" id="ARBA00022847"/>
    </source>
</evidence>
<keyword evidence="11" id="KW-0739">Sodium transport</keyword>
<feature type="transmembrane region" description="Helical" evidence="14">
    <location>
        <begin position="118"/>
        <end position="136"/>
    </location>
</feature>
<evidence type="ECO:0000256" key="4">
    <source>
        <dbReference type="ARBA" id="ARBA00022475"/>
    </source>
</evidence>
<evidence type="ECO:0000256" key="12">
    <source>
        <dbReference type="ARBA" id="ARBA00033708"/>
    </source>
</evidence>
<feature type="transmembrane region" description="Helical" evidence="14">
    <location>
        <begin position="313"/>
        <end position="341"/>
    </location>
</feature>
<keyword evidence="6" id="KW-0769">Symport</keyword>
<dbReference type="InterPro" id="IPR038377">
    <property type="entry name" value="Na/Glc_symporter_sf"/>
</dbReference>
<protein>
    <submittedName>
        <fullName evidence="15">Sodium:solute symporter family protein</fullName>
    </submittedName>
</protein>
<evidence type="ECO:0000256" key="9">
    <source>
        <dbReference type="ARBA" id="ARBA00023065"/>
    </source>
</evidence>
<evidence type="ECO:0000256" key="1">
    <source>
        <dbReference type="ARBA" id="ARBA00004651"/>
    </source>
</evidence>
<keyword evidence="5 14" id="KW-0812">Transmembrane</keyword>
<dbReference type="GO" id="GO:0006814">
    <property type="term" value="P:sodium ion transport"/>
    <property type="evidence" value="ECO:0007669"/>
    <property type="project" value="UniProtKB-KW"/>
</dbReference>
<evidence type="ECO:0000313" key="16">
    <source>
        <dbReference type="Proteomes" id="UP000675664"/>
    </source>
</evidence>
<feature type="transmembrane region" description="Helical" evidence="14">
    <location>
        <begin position="227"/>
        <end position="246"/>
    </location>
</feature>
<gene>
    <name evidence="15" type="ORF">KCX82_12490</name>
</gene>
<evidence type="ECO:0000256" key="8">
    <source>
        <dbReference type="ARBA" id="ARBA00023053"/>
    </source>
</evidence>
<evidence type="ECO:0000256" key="7">
    <source>
        <dbReference type="ARBA" id="ARBA00022989"/>
    </source>
</evidence>
<evidence type="ECO:0000256" key="2">
    <source>
        <dbReference type="ARBA" id="ARBA00006434"/>
    </source>
</evidence>
<dbReference type="PROSITE" id="PS00457">
    <property type="entry name" value="NA_SOLUT_SYMP_2"/>
    <property type="match status" value="1"/>
</dbReference>
<dbReference type="Proteomes" id="UP000675664">
    <property type="component" value="Unassembled WGS sequence"/>
</dbReference>
<keyword evidence="3" id="KW-0813">Transport</keyword>
<reference evidence="15" key="2">
    <citation type="submission" date="2021-04" db="EMBL/GenBank/DDBJ databases">
        <authorList>
            <person name="Liu J."/>
        </authorList>
    </citation>
    <scope>NUCLEOTIDE SEQUENCE</scope>
    <source>
        <strain evidence="15">BAD-6</strain>
    </source>
</reference>
<evidence type="ECO:0000256" key="13">
    <source>
        <dbReference type="RuleBase" id="RU362091"/>
    </source>
</evidence>